<dbReference type="EMBL" id="ML002593">
    <property type="protein sequence ID" value="RKP36797.1"/>
    <property type="molecule type" value="Genomic_DNA"/>
</dbReference>
<gene>
    <name evidence="3" type="ORF">BJ085DRAFT_31103</name>
</gene>
<protein>
    <submittedName>
        <fullName evidence="3">Uncharacterized protein</fullName>
    </submittedName>
</protein>
<reference evidence="4" key="1">
    <citation type="journal article" date="2018" name="Nat. Microbiol.">
        <title>Leveraging single-cell genomics to expand the fungal tree of life.</title>
        <authorList>
            <person name="Ahrendt S.R."/>
            <person name="Quandt C.A."/>
            <person name="Ciobanu D."/>
            <person name="Clum A."/>
            <person name="Salamov A."/>
            <person name="Andreopoulos B."/>
            <person name="Cheng J.F."/>
            <person name="Woyke T."/>
            <person name="Pelin A."/>
            <person name="Henrissat B."/>
            <person name="Reynolds N.K."/>
            <person name="Benny G.L."/>
            <person name="Smith M.E."/>
            <person name="James T.Y."/>
            <person name="Grigoriev I.V."/>
        </authorList>
    </citation>
    <scope>NUCLEOTIDE SEQUENCE [LARGE SCALE GENOMIC DNA]</scope>
    <source>
        <strain evidence="4">RSA 468</strain>
    </source>
</reference>
<evidence type="ECO:0000256" key="2">
    <source>
        <dbReference type="SAM" id="SignalP"/>
    </source>
</evidence>
<feature type="signal peptide" evidence="2">
    <location>
        <begin position="1"/>
        <end position="22"/>
    </location>
</feature>
<evidence type="ECO:0000313" key="4">
    <source>
        <dbReference type="Proteomes" id="UP000268162"/>
    </source>
</evidence>
<feature type="compositionally biased region" description="Pro residues" evidence="1">
    <location>
        <begin position="128"/>
        <end position="139"/>
    </location>
</feature>
<evidence type="ECO:0000313" key="3">
    <source>
        <dbReference type="EMBL" id="RKP36797.1"/>
    </source>
</evidence>
<name>A0A4P9ZTJ3_9FUNG</name>
<sequence>MKVYTIVVSIGALAYCSSWATAGIPPQSSTSQFPSFDEQLQEALGLENPQEGSNVKSRLETINQSYAQLHVYFSVTNTGQVGNDPLELIQPFIEAFIKPTLVEKIILPQLAASAQPSKNAQSTKARVMPPPSSYQPYGPPVSRAQPSYSNGNYRRPWEQSSLPFRVFQTSLNDLASGRTTSKWPARTVTLAQLDPSVLQAFLPLIYYARQPESTPWLVSLVRYLRSAKFLQWVALQQSEWLAASFINPSEDSRVAAIVHEVTPADLVDALAKSVTESVVLALVDNGQPDNLNQLIQGSGMSGSRNTLPSTDTSLSDQHQQVLRHLAYMASYELHANLVTTTSALGMTTRQVLFDCAIENGWFQASAAVRPPIPPNTPVANCSLKLPNDMAVFLSSSGQTALRYYLPTLASNSNTLRTLHPPQ</sequence>
<accession>A0A4P9ZTJ3</accession>
<dbReference type="Proteomes" id="UP000268162">
    <property type="component" value="Unassembled WGS sequence"/>
</dbReference>
<keyword evidence="4" id="KW-1185">Reference proteome</keyword>
<organism evidence="3 4">
    <name type="scientific">Dimargaris cristalligena</name>
    <dbReference type="NCBI Taxonomy" id="215637"/>
    <lineage>
        <taxon>Eukaryota</taxon>
        <taxon>Fungi</taxon>
        <taxon>Fungi incertae sedis</taxon>
        <taxon>Zoopagomycota</taxon>
        <taxon>Kickxellomycotina</taxon>
        <taxon>Dimargaritomycetes</taxon>
        <taxon>Dimargaritales</taxon>
        <taxon>Dimargaritaceae</taxon>
        <taxon>Dimargaris</taxon>
    </lineage>
</organism>
<evidence type="ECO:0000256" key="1">
    <source>
        <dbReference type="SAM" id="MobiDB-lite"/>
    </source>
</evidence>
<feature type="region of interest" description="Disordered" evidence="1">
    <location>
        <begin position="117"/>
        <end position="152"/>
    </location>
</feature>
<keyword evidence="2" id="KW-0732">Signal</keyword>
<feature type="chain" id="PRO_5020482471" evidence="2">
    <location>
        <begin position="23"/>
        <end position="422"/>
    </location>
</feature>
<proteinExistence type="predicted"/>
<dbReference type="AlphaFoldDB" id="A0A4P9ZTJ3"/>